<dbReference type="GeneID" id="60807819"/>
<keyword evidence="3" id="KW-0479">Metal-binding</keyword>
<evidence type="ECO:0000256" key="3">
    <source>
        <dbReference type="ARBA" id="ARBA00022723"/>
    </source>
</evidence>
<name>A0A8I0CPB1_9CORY</name>
<dbReference type="InterPro" id="IPR006128">
    <property type="entry name" value="Lipoprotein_PsaA-like"/>
</dbReference>
<proteinExistence type="inferred from homology"/>
<evidence type="ECO:0000313" key="8">
    <source>
        <dbReference type="Proteomes" id="UP000612712"/>
    </source>
</evidence>
<dbReference type="InterPro" id="IPR006127">
    <property type="entry name" value="ZnuA-like"/>
</dbReference>
<dbReference type="Proteomes" id="UP000612712">
    <property type="component" value="Unassembled WGS sequence"/>
</dbReference>
<dbReference type="InterPro" id="IPR006129">
    <property type="entry name" value="AdhesinB"/>
</dbReference>
<dbReference type="InterPro" id="IPR050492">
    <property type="entry name" value="Bact_metal-bind_prot9"/>
</dbReference>
<keyword evidence="4" id="KW-0732">Signal</keyword>
<dbReference type="PANTHER" id="PTHR42953:SF1">
    <property type="entry name" value="METAL-BINDING PROTEIN HI_0362-RELATED"/>
    <property type="match status" value="1"/>
</dbReference>
<comment type="caution">
    <text evidence="7">The sequence shown here is derived from an EMBL/GenBank/DDBJ whole genome shotgun (WGS) entry which is preliminary data.</text>
</comment>
<dbReference type="RefSeq" id="WP_125187116.1">
    <property type="nucleotide sequence ID" value="NZ_CP047187.1"/>
</dbReference>
<dbReference type="PRINTS" id="PR00691">
    <property type="entry name" value="ADHESINB"/>
</dbReference>
<dbReference type="GO" id="GO:0046872">
    <property type="term" value="F:metal ion binding"/>
    <property type="evidence" value="ECO:0007669"/>
    <property type="project" value="UniProtKB-KW"/>
</dbReference>
<protein>
    <submittedName>
        <fullName evidence="7">Manganese transport system substrate-binding protein</fullName>
    </submittedName>
</protein>
<dbReference type="Gene3D" id="3.40.50.1980">
    <property type="entry name" value="Nitrogenase molybdenum iron protein domain"/>
    <property type="match status" value="2"/>
</dbReference>
<gene>
    <name evidence="7" type="ORF">FHU32_001002</name>
</gene>
<comment type="similarity">
    <text evidence="5">Belongs to the bacterial solute-binding protein 9 family.</text>
</comment>
<dbReference type="PANTHER" id="PTHR42953">
    <property type="entry name" value="HIGH-AFFINITY ZINC UPTAKE SYSTEM PROTEIN ZNUA-RELATED"/>
    <property type="match status" value="1"/>
</dbReference>
<keyword evidence="2 5" id="KW-0813">Transport</keyword>
<dbReference type="AlphaFoldDB" id="A0A8I0CPB1"/>
<dbReference type="GO" id="GO:0007155">
    <property type="term" value="P:cell adhesion"/>
    <property type="evidence" value="ECO:0007669"/>
    <property type="project" value="InterPro"/>
</dbReference>
<dbReference type="EMBL" id="JACHWT010000003">
    <property type="protein sequence ID" value="MBB3115786.1"/>
    <property type="molecule type" value="Genomic_DNA"/>
</dbReference>
<evidence type="ECO:0000313" key="7">
    <source>
        <dbReference type="EMBL" id="MBB3115786.1"/>
    </source>
</evidence>
<evidence type="ECO:0000256" key="2">
    <source>
        <dbReference type="ARBA" id="ARBA00022448"/>
    </source>
</evidence>
<comment type="subcellular location">
    <subcellularLocation>
        <location evidence="1">Cell envelope</location>
    </subcellularLocation>
</comment>
<dbReference type="SUPFAM" id="SSF53807">
    <property type="entry name" value="Helical backbone' metal receptor"/>
    <property type="match status" value="1"/>
</dbReference>
<dbReference type="GO" id="GO:0030313">
    <property type="term" value="C:cell envelope"/>
    <property type="evidence" value="ECO:0007669"/>
    <property type="project" value="UniProtKB-SubCell"/>
</dbReference>
<accession>A0A8I0CPB1</accession>
<dbReference type="Pfam" id="PF01297">
    <property type="entry name" value="ZnuA"/>
    <property type="match status" value="1"/>
</dbReference>
<feature type="region of interest" description="Disordered" evidence="6">
    <location>
        <begin position="1"/>
        <end position="33"/>
    </location>
</feature>
<sequence length="342" mass="36147">MADHTHARSPLGVHGSRSPATDGPRTAGGRRGRRAGTRVLAGTLAAALAAGTLVACGTGDGSTPRAGDRPTVLATFTILADMTREIAGDDVEVTSLTRPGAEVHGYDPSPHDIAAAHDADVIVANGLGLEHWLDTLTADSDAPRVTASDGVTPIPIEGSDDPNPHAWMSPRTARTYVDNIVRGLSEHIPSGADGFRQRGEAYARRLDTLQADMETGLSALPRTERVLVSCEGAFSYLARDAGLREGYIWPVNADGEITPDQIRRAADIVRDNHVPAVFCESTVDQGPKQQLMRETGARDGGTLYVDSLTEADGAAPTYLDLVHHDTTTIVDGLTGRPAEARR</sequence>
<dbReference type="GO" id="GO:0030001">
    <property type="term" value="P:metal ion transport"/>
    <property type="evidence" value="ECO:0007669"/>
    <property type="project" value="InterPro"/>
</dbReference>
<evidence type="ECO:0000256" key="1">
    <source>
        <dbReference type="ARBA" id="ARBA00004196"/>
    </source>
</evidence>
<feature type="region of interest" description="Disordered" evidence="6">
    <location>
        <begin position="144"/>
        <end position="166"/>
    </location>
</feature>
<dbReference type="PRINTS" id="PR00690">
    <property type="entry name" value="ADHESNFAMILY"/>
</dbReference>
<evidence type="ECO:0000256" key="5">
    <source>
        <dbReference type="RuleBase" id="RU003512"/>
    </source>
</evidence>
<dbReference type="CDD" id="cd01137">
    <property type="entry name" value="PsaA"/>
    <property type="match status" value="1"/>
</dbReference>
<reference evidence="7" key="1">
    <citation type="submission" date="2020-08" db="EMBL/GenBank/DDBJ databases">
        <title>Sequencing the genomes of 1000 actinobacteria strains.</title>
        <authorList>
            <person name="Klenk H.-P."/>
        </authorList>
    </citation>
    <scope>NUCLEOTIDE SEQUENCE</scope>
    <source>
        <strain evidence="7">DSM 20582</strain>
    </source>
</reference>
<evidence type="ECO:0000256" key="6">
    <source>
        <dbReference type="SAM" id="MobiDB-lite"/>
    </source>
</evidence>
<evidence type="ECO:0000256" key="4">
    <source>
        <dbReference type="ARBA" id="ARBA00022729"/>
    </source>
</evidence>
<organism evidence="7 8">
    <name type="scientific">Corynebacterium bovis DSM 20582 = CIP 54.80</name>
    <dbReference type="NCBI Taxonomy" id="927655"/>
    <lineage>
        <taxon>Bacteria</taxon>
        <taxon>Bacillati</taxon>
        <taxon>Actinomycetota</taxon>
        <taxon>Actinomycetes</taxon>
        <taxon>Mycobacteriales</taxon>
        <taxon>Corynebacteriaceae</taxon>
        <taxon>Corynebacterium</taxon>
    </lineage>
</organism>